<dbReference type="Gene3D" id="1.20.1280.50">
    <property type="match status" value="1"/>
</dbReference>
<evidence type="ECO:0000313" key="2">
    <source>
        <dbReference type="EMBL" id="KAK9052832.1"/>
    </source>
</evidence>
<dbReference type="InterPro" id="IPR001810">
    <property type="entry name" value="F-box_dom"/>
</dbReference>
<proteinExistence type="predicted"/>
<dbReference type="CDD" id="cd22160">
    <property type="entry name" value="F-box_AtFBL13-like"/>
    <property type="match status" value="1"/>
</dbReference>
<gene>
    <name evidence="2" type="ORF">SSX86_029462</name>
</gene>
<dbReference type="InterPro" id="IPR036047">
    <property type="entry name" value="F-box-like_dom_sf"/>
</dbReference>
<feature type="domain" description="F-box" evidence="1">
    <location>
        <begin position="14"/>
        <end position="67"/>
    </location>
</feature>
<sequence>MDSVHGKMRRNVEGDRLSALPDDLIHKILSFIDIKEAIETSVLSSRWRFIWTSLPYLSFTTEDFSSLPKFSKFVSRVLSHRNNLTEVYSVKLTFRGKVSQVAIKRILNYAFSHNIQQLNVVCLFDNVIEFPLSLFSSQSLKHLSWTMQLDRPRRYHYSSCITSTWELPTLTTLDLHCVTLCVDEADKCIGIFSKCANLKNLRLKEFDIKGSNGFSICHPRLSNLTLENSHYNVKVINVVAPHLQNLNVRFCYAELVISTCVLASLLYKGALPLHISTNSVHSPEKADICVTSPHTAHADQIVCLLQQLHNVKFLSLNLEIVELLSSSVGLHLHQPSPFVNLKSLNIHPERVYWCEEEPPKVAMSTELKRYLLDGSPGAAFTMVLREEILAHKYTTELRVLLEKEKADMAHLDQGKTPVESHKPKVEMKLNSGENIAQIKSCWKNLGVQIEAGNEKANLIISKLQRIEKVLTKLPASKRAKIQPCFSSLCGEAKIAISQITDCMKIQCDENQDRLSFWFHELATKLEPSS</sequence>
<evidence type="ECO:0000313" key="3">
    <source>
        <dbReference type="Proteomes" id="UP001408789"/>
    </source>
</evidence>
<protein>
    <recommendedName>
        <fullName evidence="1">F-box domain-containing protein</fullName>
    </recommendedName>
</protein>
<dbReference type="SMART" id="SM00256">
    <property type="entry name" value="FBOX"/>
    <property type="match status" value="1"/>
</dbReference>
<dbReference type="Pfam" id="PF00646">
    <property type="entry name" value="F-box"/>
    <property type="match status" value="1"/>
</dbReference>
<keyword evidence="3" id="KW-1185">Reference proteome</keyword>
<evidence type="ECO:0000259" key="1">
    <source>
        <dbReference type="PROSITE" id="PS50181"/>
    </source>
</evidence>
<accession>A0AAP0CEV6</accession>
<organism evidence="2 3">
    <name type="scientific">Deinandra increscens subsp. villosa</name>
    <dbReference type="NCBI Taxonomy" id="3103831"/>
    <lineage>
        <taxon>Eukaryota</taxon>
        <taxon>Viridiplantae</taxon>
        <taxon>Streptophyta</taxon>
        <taxon>Embryophyta</taxon>
        <taxon>Tracheophyta</taxon>
        <taxon>Spermatophyta</taxon>
        <taxon>Magnoliopsida</taxon>
        <taxon>eudicotyledons</taxon>
        <taxon>Gunneridae</taxon>
        <taxon>Pentapetalae</taxon>
        <taxon>asterids</taxon>
        <taxon>campanulids</taxon>
        <taxon>Asterales</taxon>
        <taxon>Asteraceae</taxon>
        <taxon>Asteroideae</taxon>
        <taxon>Heliantheae alliance</taxon>
        <taxon>Madieae</taxon>
        <taxon>Madiinae</taxon>
        <taxon>Deinandra</taxon>
    </lineage>
</organism>
<name>A0AAP0CEV6_9ASTR</name>
<reference evidence="2 3" key="1">
    <citation type="submission" date="2024-04" db="EMBL/GenBank/DDBJ databases">
        <title>The reference genome of an endangered Asteraceae, Deinandra increscens subsp. villosa, native to the Central Coast of California.</title>
        <authorList>
            <person name="Guilliams M."/>
            <person name="Hasenstab-Lehman K."/>
            <person name="Meyer R."/>
            <person name="Mcevoy S."/>
        </authorList>
    </citation>
    <scope>NUCLEOTIDE SEQUENCE [LARGE SCALE GENOMIC DNA]</scope>
    <source>
        <tissue evidence="2">Leaf</tissue>
    </source>
</reference>
<dbReference type="PANTHER" id="PTHR34223">
    <property type="entry name" value="OS11G0201299 PROTEIN"/>
    <property type="match status" value="1"/>
</dbReference>
<comment type="caution">
    <text evidence="2">The sequence shown here is derived from an EMBL/GenBank/DDBJ whole genome shotgun (WGS) entry which is preliminary data.</text>
</comment>
<dbReference type="Proteomes" id="UP001408789">
    <property type="component" value="Unassembled WGS sequence"/>
</dbReference>
<dbReference type="PROSITE" id="PS50181">
    <property type="entry name" value="FBOX"/>
    <property type="match status" value="1"/>
</dbReference>
<dbReference type="AlphaFoldDB" id="A0AAP0CEV6"/>
<dbReference type="InterPro" id="IPR053197">
    <property type="entry name" value="F-box_SCFL_complex_component"/>
</dbReference>
<dbReference type="SUPFAM" id="SSF81383">
    <property type="entry name" value="F-box domain"/>
    <property type="match status" value="1"/>
</dbReference>
<dbReference type="InterPro" id="IPR053781">
    <property type="entry name" value="F-box_AtFBL13-like"/>
</dbReference>
<dbReference type="PANTHER" id="PTHR34223:SF101">
    <property type="entry name" value="F-BOX DOMAIN-CONTAINING PROTEIN"/>
    <property type="match status" value="1"/>
</dbReference>
<dbReference type="EMBL" id="JBCNJP010000027">
    <property type="protein sequence ID" value="KAK9052832.1"/>
    <property type="molecule type" value="Genomic_DNA"/>
</dbReference>